<keyword evidence="2" id="KW-1185">Reference proteome</keyword>
<sequence length="139" mass="15523">MSDDSFSQHPYVDGVRPDPAAAPLDVRELVGFAGNSSRPGYQRIYLTLALDYYAEFATGDLLYSTQVSADASPFPGHEVNAVTVRRDAPIDYTWTSHGQRTTDFDLDARLEALPRDLLGPFEPRRTEPRFTCPSRLCPQ</sequence>
<dbReference type="AlphaFoldDB" id="A0A8J3JN55"/>
<evidence type="ECO:0000313" key="2">
    <source>
        <dbReference type="Proteomes" id="UP000601223"/>
    </source>
</evidence>
<reference evidence="1 2" key="1">
    <citation type="submission" date="2021-01" db="EMBL/GenBank/DDBJ databases">
        <title>Whole genome shotgun sequence of Catellatospora bangladeshensis NBRC 107357.</title>
        <authorList>
            <person name="Komaki H."/>
            <person name="Tamura T."/>
        </authorList>
    </citation>
    <scope>NUCLEOTIDE SEQUENCE [LARGE SCALE GENOMIC DNA]</scope>
    <source>
        <strain evidence="1 2">NBRC 107357</strain>
    </source>
</reference>
<protein>
    <submittedName>
        <fullName evidence="1">Uncharacterized protein</fullName>
    </submittedName>
</protein>
<organism evidence="1 2">
    <name type="scientific">Catellatospora bangladeshensis</name>
    <dbReference type="NCBI Taxonomy" id="310355"/>
    <lineage>
        <taxon>Bacteria</taxon>
        <taxon>Bacillati</taxon>
        <taxon>Actinomycetota</taxon>
        <taxon>Actinomycetes</taxon>
        <taxon>Micromonosporales</taxon>
        <taxon>Micromonosporaceae</taxon>
        <taxon>Catellatospora</taxon>
    </lineage>
</organism>
<dbReference type="Proteomes" id="UP000601223">
    <property type="component" value="Unassembled WGS sequence"/>
</dbReference>
<name>A0A8J3JN55_9ACTN</name>
<accession>A0A8J3JN55</accession>
<dbReference type="RefSeq" id="WP_203746701.1">
    <property type="nucleotide sequence ID" value="NZ_BONF01000017.1"/>
</dbReference>
<comment type="caution">
    <text evidence="1">The sequence shown here is derived from an EMBL/GenBank/DDBJ whole genome shotgun (WGS) entry which is preliminary data.</text>
</comment>
<evidence type="ECO:0000313" key="1">
    <source>
        <dbReference type="EMBL" id="GIF81975.1"/>
    </source>
</evidence>
<gene>
    <name evidence="1" type="ORF">Cba03nite_33240</name>
</gene>
<proteinExistence type="predicted"/>
<dbReference type="EMBL" id="BONF01000017">
    <property type="protein sequence ID" value="GIF81975.1"/>
    <property type="molecule type" value="Genomic_DNA"/>
</dbReference>